<organism evidence="1 2">
    <name type="scientific">Rhododendron williamsianum</name>
    <dbReference type="NCBI Taxonomy" id="262921"/>
    <lineage>
        <taxon>Eukaryota</taxon>
        <taxon>Viridiplantae</taxon>
        <taxon>Streptophyta</taxon>
        <taxon>Embryophyta</taxon>
        <taxon>Tracheophyta</taxon>
        <taxon>Spermatophyta</taxon>
        <taxon>Magnoliopsida</taxon>
        <taxon>eudicotyledons</taxon>
        <taxon>Gunneridae</taxon>
        <taxon>Pentapetalae</taxon>
        <taxon>asterids</taxon>
        <taxon>Ericales</taxon>
        <taxon>Ericaceae</taxon>
        <taxon>Ericoideae</taxon>
        <taxon>Rhodoreae</taxon>
        <taxon>Rhododendron</taxon>
    </lineage>
</organism>
<gene>
    <name evidence="1" type="ORF">C3L33_13398</name>
</gene>
<proteinExistence type="predicted"/>
<name>A0A6A4L365_9ERIC</name>
<sequence>MNMCLTVLSIAPNDEDAIRCKIVALIKNDSIDEALATMEASRRIQIDLSFFKVIDLISQFEFEAIGT</sequence>
<comment type="caution">
    <text evidence="1">The sequence shown here is derived from an EMBL/GenBank/DDBJ whole genome shotgun (WGS) entry which is preliminary data.</text>
</comment>
<evidence type="ECO:0000313" key="2">
    <source>
        <dbReference type="Proteomes" id="UP000428333"/>
    </source>
</evidence>
<dbReference type="EMBL" id="QEFC01002098">
    <property type="protein sequence ID" value="KAE9454696.1"/>
    <property type="molecule type" value="Genomic_DNA"/>
</dbReference>
<feature type="non-terminal residue" evidence="1">
    <location>
        <position position="1"/>
    </location>
</feature>
<protein>
    <submittedName>
        <fullName evidence="1">Uncharacterized protein</fullName>
    </submittedName>
</protein>
<dbReference type="InterPro" id="IPR011990">
    <property type="entry name" value="TPR-like_helical_dom_sf"/>
</dbReference>
<evidence type="ECO:0000313" key="1">
    <source>
        <dbReference type="EMBL" id="KAE9454696.1"/>
    </source>
</evidence>
<reference evidence="1 2" key="1">
    <citation type="journal article" date="2019" name="Genome Biol. Evol.">
        <title>The Rhododendron genome and chromosomal organization provide insight into shared whole-genome duplications across the heath family (Ericaceae).</title>
        <authorList>
            <person name="Soza V.L."/>
            <person name="Lindsley D."/>
            <person name="Waalkes A."/>
            <person name="Ramage E."/>
            <person name="Patwardhan R.P."/>
            <person name="Burton J.N."/>
            <person name="Adey A."/>
            <person name="Kumar A."/>
            <person name="Qiu R."/>
            <person name="Shendure J."/>
            <person name="Hall B."/>
        </authorList>
    </citation>
    <scope>NUCLEOTIDE SEQUENCE [LARGE SCALE GENOMIC DNA]</scope>
    <source>
        <strain evidence="1">RSF 1966-606</strain>
    </source>
</reference>
<dbReference type="OrthoDB" id="5421607at2759"/>
<dbReference type="Gene3D" id="1.25.40.10">
    <property type="entry name" value="Tetratricopeptide repeat domain"/>
    <property type="match status" value="1"/>
</dbReference>
<dbReference type="Proteomes" id="UP000428333">
    <property type="component" value="Linkage Group LG08"/>
</dbReference>
<accession>A0A6A4L365</accession>
<keyword evidence="2" id="KW-1185">Reference proteome</keyword>
<dbReference type="AlphaFoldDB" id="A0A6A4L365"/>